<evidence type="ECO:0000313" key="2">
    <source>
        <dbReference type="EMBL" id="GGO88706.1"/>
    </source>
</evidence>
<dbReference type="SUPFAM" id="SSF103481">
    <property type="entry name" value="Multidrug resistance efflux transporter EmrE"/>
    <property type="match status" value="1"/>
</dbReference>
<protein>
    <submittedName>
        <fullName evidence="2">Uncharacterized protein</fullName>
    </submittedName>
</protein>
<feature type="compositionally biased region" description="Pro residues" evidence="1">
    <location>
        <begin position="65"/>
        <end position="75"/>
    </location>
</feature>
<name>A0A918DXK1_9ACTN</name>
<proteinExistence type="predicted"/>
<gene>
    <name evidence="2" type="ORF">GCM10012280_30130</name>
</gene>
<comment type="caution">
    <text evidence="2">The sequence shown here is derived from an EMBL/GenBank/DDBJ whole genome shotgun (WGS) entry which is preliminary data.</text>
</comment>
<keyword evidence="3" id="KW-1185">Reference proteome</keyword>
<evidence type="ECO:0000313" key="3">
    <source>
        <dbReference type="Proteomes" id="UP000641932"/>
    </source>
</evidence>
<feature type="region of interest" description="Disordered" evidence="1">
    <location>
        <begin position="55"/>
        <end position="75"/>
    </location>
</feature>
<dbReference type="Proteomes" id="UP000641932">
    <property type="component" value="Unassembled WGS sequence"/>
</dbReference>
<organism evidence="2 3">
    <name type="scientific">Wenjunlia tyrosinilytica</name>
    <dbReference type="NCBI Taxonomy" id="1544741"/>
    <lineage>
        <taxon>Bacteria</taxon>
        <taxon>Bacillati</taxon>
        <taxon>Actinomycetota</taxon>
        <taxon>Actinomycetes</taxon>
        <taxon>Kitasatosporales</taxon>
        <taxon>Streptomycetaceae</taxon>
        <taxon>Wenjunlia</taxon>
    </lineage>
</organism>
<dbReference type="AlphaFoldDB" id="A0A918DXK1"/>
<dbReference type="EMBL" id="BMMS01000012">
    <property type="protein sequence ID" value="GGO88706.1"/>
    <property type="molecule type" value="Genomic_DNA"/>
</dbReference>
<reference evidence="2" key="2">
    <citation type="submission" date="2020-09" db="EMBL/GenBank/DDBJ databases">
        <authorList>
            <person name="Sun Q."/>
            <person name="Zhou Y."/>
        </authorList>
    </citation>
    <scope>NUCLEOTIDE SEQUENCE</scope>
    <source>
        <strain evidence="2">CGMCC 4.7201</strain>
    </source>
</reference>
<reference evidence="2" key="1">
    <citation type="journal article" date="2014" name="Int. J. Syst. Evol. Microbiol.">
        <title>Complete genome sequence of Corynebacterium casei LMG S-19264T (=DSM 44701T), isolated from a smear-ripened cheese.</title>
        <authorList>
            <consortium name="US DOE Joint Genome Institute (JGI-PGF)"/>
            <person name="Walter F."/>
            <person name="Albersmeier A."/>
            <person name="Kalinowski J."/>
            <person name="Ruckert C."/>
        </authorList>
    </citation>
    <scope>NUCLEOTIDE SEQUENCE</scope>
    <source>
        <strain evidence="2">CGMCC 4.7201</strain>
    </source>
</reference>
<sequence length="99" mass="9841">MVGAATAAPYSLLVPVFGMSSAWLLQAERITPTSGCAAVLLITGTATTALRLQGRLPGRTSGAPGPQPADVPVPEPVTEAARVPGAEAGLPAVPGRTGR</sequence>
<evidence type="ECO:0000256" key="1">
    <source>
        <dbReference type="SAM" id="MobiDB-lite"/>
    </source>
</evidence>
<accession>A0A918DXK1</accession>
<dbReference type="InterPro" id="IPR037185">
    <property type="entry name" value="EmrE-like"/>
</dbReference>